<evidence type="ECO:0000313" key="2">
    <source>
        <dbReference type="Proteomes" id="UP000826195"/>
    </source>
</evidence>
<comment type="caution">
    <text evidence="1">The sequence shown here is derived from an EMBL/GenBank/DDBJ whole genome shotgun (WGS) entry which is preliminary data.</text>
</comment>
<dbReference type="Proteomes" id="UP000826195">
    <property type="component" value="Unassembled WGS sequence"/>
</dbReference>
<protein>
    <submittedName>
        <fullName evidence="1">Uncharacterized protein</fullName>
    </submittedName>
</protein>
<keyword evidence="2" id="KW-1185">Reference proteome</keyword>
<gene>
    <name evidence="1" type="ORF">KQX54_017356</name>
</gene>
<reference evidence="1 2" key="1">
    <citation type="journal article" date="2021" name="J. Hered.">
        <title>A chromosome-level genome assembly of the parasitoid wasp, Cotesia glomerata (Hymenoptera: Braconidae).</title>
        <authorList>
            <person name="Pinto B.J."/>
            <person name="Weis J.J."/>
            <person name="Gamble T."/>
            <person name="Ode P.J."/>
            <person name="Paul R."/>
            <person name="Zaspel J.M."/>
        </authorList>
    </citation>
    <scope>NUCLEOTIDE SEQUENCE [LARGE SCALE GENOMIC DNA]</scope>
    <source>
        <strain evidence="1">CgM1</strain>
    </source>
</reference>
<evidence type="ECO:0000313" key="1">
    <source>
        <dbReference type="EMBL" id="KAH0550090.1"/>
    </source>
</evidence>
<name>A0AAV7ICR6_COTGL</name>
<sequence>MRIPRVQMANRTTSKKTFNDVVYVVLHSSLPPSFSAAGLEISFPEFNEFFSALCRLNQKNYQQNQKQYFCNFPTTCVLKLAATWERDGDEFWLTNMSSIRAKNPRCHGITFGGAKRVGG</sequence>
<dbReference type="EMBL" id="JAHXZJ010001864">
    <property type="protein sequence ID" value="KAH0550090.1"/>
    <property type="molecule type" value="Genomic_DNA"/>
</dbReference>
<organism evidence="1 2">
    <name type="scientific">Cotesia glomerata</name>
    <name type="common">Lepidopteran parasitic wasp</name>
    <name type="synonym">Apanteles glomeratus</name>
    <dbReference type="NCBI Taxonomy" id="32391"/>
    <lineage>
        <taxon>Eukaryota</taxon>
        <taxon>Metazoa</taxon>
        <taxon>Ecdysozoa</taxon>
        <taxon>Arthropoda</taxon>
        <taxon>Hexapoda</taxon>
        <taxon>Insecta</taxon>
        <taxon>Pterygota</taxon>
        <taxon>Neoptera</taxon>
        <taxon>Endopterygota</taxon>
        <taxon>Hymenoptera</taxon>
        <taxon>Apocrita</taxon>
        <taxon>Ichneumonoidea</taxon>
        <taxon>Braconidae</taxon>
        <taxon>Microgastrinae</taxon>
        <taxon>Cotesia</taxon>
    </lineage>
</organism>
<accession>A0AAV7ICR6</accession>
<dbReference type="AlphaFoldDB" id="A0AAV7ICR6"/>
<proteinExistence type="predicted"/>